<keyword evidence="3" id="KW-1185">Reference proteome</keyword>
<accession>A0A267H8R2</accession>
<proteinExistence type="predicted"/>
<dbReference type="AlphaFoldDB" id="A0A267H8R2"/>
<keyword evidence="1" id="KW-0812">Transmembrane</keyword>
<keyword evidence="1" id="KW-1133">Transmembrane helix</keyword>
<comment type="caution">
    <text evidence="2">The sequence shown here is derived from an EMBL/GenBank/DDBJ whole genome shotgun (WGS) entry which is preliminary data.</text>
</comment>
<dbReference type="Proteomes" id="UP000215902">
    <property type="component" value="Unassembled WGS sequence"/>
</dbReference>
<dbReference type="EMBL" id="NIVC01000019">
    <property type="protein sequence ID" value="PAA93929.1"/>
    <property type="molecule type" value="Genomic_DNA"/>
</dbReference>
<evidence type="ECO:0000313" key="2">
    <source>
        <dbReference type="EMBL" id="PAA93929.1"/>
    </source>
</evidence>
<evidence type="ECO:0000313" key="3">
    <source>
        <dbReference type="Proteomes" id="UP000215902"/>
    </source>
</evidence>
<keyword evidence="1" id="KW-0472">Membrane</keyword>
<feature type="transmembrane region" description="Helical" evidence="1">
    <location>
        <begin position="29"/>
        <end position="51"/>
    </location>
</feature>
<evidence type="ECO:0000256" key="1">
    <source>
        <dbReference type="SAM" id="Phobius"/>
    </source>
</evidence>
<reference evidence="2 3" key="1">
    <citation type="submission" date="2017-06" db="EMBL/GenBank/DDBJ databases">
        <title>A platform for efficient transgenesis in Macrostomum lignano, a flatworm model organism for stem cell research.</title>
        <authorList>
            <person name="Berezikov E."/>
        </authorList>
    </citation>
    <scope>NUCLEOTIDE SEQUENCE [LARGE SCALE GENOMIC DNA]</scope>
    <source>
        <strain evidence="2">DV1</strain>
        <tissue evidence="2">Whole organism</tissue>
    </source>
</reference>
<sequence length="118" mass="13343">MQAYNESAELGSNRTEICAQPMDKAVQKVLWVLNIYTMLTFLYTCVFLLICRNVNQRHDAQVRAVAKVLRRAKPSDLLNTTEKQVHIAKQNHRNSMSTSAASFGLRQLTGLSSHQIIP</sequence>
<name>A0A267H8R2_9PLAT</name>
<gene>
    <name evidence="2" type="ORF">BOX15_Mlig002398g1</name>
</gene>
<protein>
    <submittedName>
        <fullName evidence="2">Uncharacterized protein</fullName>
    </submittedName>
</protein>
<organism evidence="2 3">
    <name type="scientific">Macrostomum lignano</name>
    <dbReference type="NCBI Taxonomy" id="282301"/>
    <lineage>
        <taxon>Eukaryota</taxon>
        <taxon>Metazoa</taxon>
        <taxon>Spiralia</taxon>
        <taxon>Lophotrochozoa</taxon>
        <taxon>Platyhelminthes</taxon>
        <taxon>Rhabditophora</taxon>
        <taxon>Macrostomorpha</taxon>
        <taxon>Macrostomida</taxon>
        <taxon>Macrostomidae</taxon>
        <taxon>Macrostomum</taxon>
    </lineage>
</organism>